<gene>
    <name evidence="1" type="ORF">ACFOUO_00205</name>
</gene>
<keyword evidence="2" id="KW-1185">Reference proteome</keyword>
<sequence>MACPNCYQPEKWCCCTGADIEYARKMDKFEYEVGQCLEEIYCGKIVKVLEKVDREGEPYYKVRVLDSGEEVMTVMQAILMEPEELVEEG</sequence>
<evidence type="ECO:0008006" key="3">
    <source>
        <dbReference type="Google" id="ProtNLM"/>
    </source>
</evidence>
<dbReference type="Proteomes" id="UP001595843">
    <property type="component" value="Unassembled WGS sequence"/>
</dbReference>
<organism evidence="1 2">
    <name type="scientific">Salinithrix halophila</name>
    <dbReference type="NCBI Taxonomy" id="1485204"/>
    <lineage>
        <taxon>Bacteria</taxon>
        <taxon>Bacillati</taxon>
        <taxon>Bacillota</taxon>
        <taxon>Bacilli</taxon>
        <taxon>Bacillales</taxon>
        <taxon>Thermoactinomycetaceae</taxon>
        <taxon>Salinithrix</taxon>
    </lineage>
</organism>
<name>A0ABV8J9T6_9BACL</name>
<dbReference type="EMBL" id="JBHSAP010000002">
    <property type="protein sequence ID" value="MFC4075245.1"/>
    <property type="molecule type" value="Genomic_DNA"/>
</dbReference>
<protein>
    <recommendedName>
        <fullName evidence="3">DUF4926 domain-containing protein</fullName>
    </recommendedName>
</protein>
<evidence type="ECO:0000313" key="1">
    <source>
        <dbReference type="EMBL" id="MFC4075245.1"/>
    </source>
</evidence>
<reference evidence="2" key="1">
    <citation type="journal article" date="2019" name="Int. J. Syst. Evol. Microbiol.">
        <title>The Global Catalogue of Microorganisms (GCM) 10K type strain sequencing project: providing services to taxonomists for standard genome sequencing and annotation.</title>
        <authorList>
            <consortium name="The Broad Institute Genomics Platform"/>
            <consortium name="The Broad Institute Genome Sequencing Center for Infectious Disease"/>
            <person name="Wu L."/>
            <person name="Ma J."/>
        </authorList>
    </citation>
    <scope>NUCLEOTIDE SEQUENCE [LARGE SCALE GENOMIC DNA]</scope>
    <source>
        <strain evidence="2">IBRC-M 10813</strain>
    </source>
</reference>
<accession>A0ABV8J9T6</accession>
<evidence type="ECO:0000313" key="2">
    <source>
        <dbReference type="Proteomes" id="UP001595843"/>
    </source>
</evidence>
<comment type="caution">
    <text evidence="1">The sequence shown here is derived from an EMBL/GenBank/DDBJ whole genome shotgun (WGS) entry which is preliminary data.</text>
</comment>
<dbReference type="RefSeq" id="WP_380700977.1">
    <property type="nucleotide sequence ID" value="NZ_JBHSAP010000002.1"/>
</dbReference>
<proteinExistence type="predicted"/>